<dbReference type="Gene3D" id="3.40.50.2020">
    <property type="match status" value="1"/>
</dbReference>
<dbReference type="AlphaFoldDB" id="A0A412H003"/>
<dbReference type="PANTHER" id="PTHR47505:SF1">
    <property type="entry name" value="DNA UTILIZATION PROTEIN YHGH"/>
    <property type="match status" value="1"/>
</dbReference>
<evidence type="ECO:0000313" key="3">
    <source>
        <dbReference type="EMBL" id="RGS00588.1"/>
    </source>
</evidence>
<sequence length="229" mass="25629">MNLWTDIRDFLFPRLCLSCGKKLLQSEDGLCISCFSSLPYTHLGNTSGNEMEKCFWGRFPVVRASSLFYYAKGGDVAQILYAMKYHARKKLCCRMGEYMAGELCDSGFFEGIDYLLPVPLFSSRLRQRGYNQSELLARGISCVTGIPLCTDAVVRSRNNATQTHKSGYARWQNVDRLFLPTPHAANLHDKHILLVDDVLTTGATLVACADALLGVENIKISVLTLAWTR</sequence>
<dbReference type="InterPro" id="IPR000836">
    <property type="entry name" value="PRTase_dom"/>
</dbReference>
<dbReference type="InterPro" id="IPR029057">
    <property type="entry name" value="PRTase-like"/>
</dbReference>
<feature type="domain" description="Phosphoribosyltransferase" evidence="2">
    <location>
        <begin position="136"/>
        <end position="217"/>
    </location>
</feature>
<dbReference type="SUPFAM" id="SSF53271">
    <property type="entry name" value="PRTase-like"/>
    <property type="match status" value="1"/>
</dbReference>
<comment type="similarity">
    <text evidence="1">Belongs to the ComF/GntX family.</text>
</comment>
<dbReference type="InterPro" id="IPR051910">
    <property type="entry name" value="ComF/GntX_DNA_util-trans"/>
</dbReference>
<comment type="caution">
    <text evidence="3">The sequence shown here is derived from an EMBL/GenBank/DDBJ whole genome shotgun (WGS) entry which is preliminary data.</text>
</comment>
<dbReference type="PANTHER" id="PTHR47505">
    <property type="entry name" value="DNA UTILIZATION PROTEIN YHGH"/>
    <property type="match status" value="1"/>
</dbReference>
<dbReference type="EMBL" id="QRUU01000001">
    <property type="protein sequence ID" value="RGS00588.1"/>
    <property type="molecule type" value="Genomic_DNA"/>
</dbReference>
<name>A0A412H003_9BACT</name>
<protein>
    <submittedName>
        <fullName evidence="3">ComF family protein</fullName>
    </submittedName>
</protein>
<evidence type="ECO:0000256" key="1">
    <source>
        <dbReference type="ARBA" id="ARBA00008007"/>
    </source>
</evidence>
<dbReference type="Pfam" id="PF00156">
    <property type="entry name" value="Pribosyltran"/>
    <property type="match status" value="1"/>
</dbReference>
<evidence type="ECO:0000259" key="2">
    <source>
        <dbReference type="Pfam" id="PF00156"/>
    </source>
</evidence>
<accession>A0A412H003</accession>
<proteinExistence type="inferred from homology"/>
<reference evidence="3 4" key="1">
    <citation type="submission" date="2018-08" db="EMBL/GenBank/DDBJ databases">
        <title>A genome reference for cultivated species of the human gut microbiota.</title>
        <authorList>
            <person name="Zou Y."/>
            <person name="Xue W."/>
            <person name="Luo G."/>
        </authorList>
    </citation>
    <scope>NUCLEOTIDE SEQUENCE [LARGE SCALE GENOMIC DNA]</scope>
    <source>
        <strain evidence="3 4">AF24-2</strain>
    </source>
</reference>
<keyword evidence="4" id="KW-1185">Reference proteome</keyword>
<evidence type="ECO:0000313" key="4">
    <source>
        <dbReference type="Proteomes" id="UP000285864"/>
    </source>
</evidence>
<organism evidence="3 4">
    <name type="scientific">Phocaeicola coprocola</name>
    <dbReference type="NCBI Taxonomy" id="310298"/>
    <lineage>
        <taxon>Bacteria</taxon>
        <taxon>Pseudomonadati</taxon>
        <taxon>Bacteroidota</taxon>
        <taxon>Bacteroidia</taxon>
        <taxon>Bacteroidales</taxon>
        <taxon>Bacteroidaceae</taxon>
        <taxon>Phocaeicola</taxon>
    </lineage>
</organism>
<dbReference type="CDD" id="cd06223">
    <property type="entry name" value="PRTases_typeI"/>
    <property type="match status" value="1"/>
</dbReference>
<dbReference type="RefSeq" id="WP_118482697.1">
    <property type="nucleotide sequence ID" value="NZ_QRUU01000001.1"/>
</dbReference>
<gene>
    <name evidence="3" type="ORF">DWY20_00430</name>
</gene>
<dbReference type="Proteomes" id="UP000285864">
    <property type="component" value="Unassembled WGS sequence"/>
</dbReference>